<keyword evidence="1" id="KW-1133">Transmembrane helix</keyword>
<dbReference type="Gene3D" id="2.40.50.870">
    <property type="entry name" value="Protein of unknown function (DUF3299)"/>
    <property type="match status" value="1"/>
</dbReference>
<gene>
    <name evidence="2" type="ORF">KOR42_20560</name>
</gene>
<keyword evidence="1" id="KW-0812">Transmembrane</keyword>
<sequence>MIQVMESPEVEAGETSNVPSDFGVGADGFNEFNYRPVPVIAVSGLVVALLSFIGVFVWLALPLCLIGLVLSVAAIVVIRRSKGAYGGTFVAASGVILSTLFFAGGIALQIYIYQTEVPDGYTRVSFVKDIADKPLVPQGEVADVHPDVKSLDGKKVFLKGYIYQTGKMKDLHSFLFVKDNQDCCFGANPAVTDRVGVVMQDGNSIDYVGGKVAIAGTFRINNEFTNTDQLEPLYILDGELFTTRVSDF</sequence>
<dbReference type="OrthoDB" id="279013at2"/>
<keyword evidence="3" id="KW-1185">Reference proteome</keyword>
<dbReference type="EMBL" id="SIHI01000001">
    <property type="protein sequence ID" value="TWT58674.1"/>
    <property type="molecule type" value="Genomic_DNA"/>
</dbReference>
<dbReference type="Proteomes" id="UP000317243">
    <property type="component" value="Unassembled WGS sequence"/>
</dbReference>
<dbReference type="AlphaFoldDB" id="A0A5C5X6Z3"/>
<proteinExistence type="predicted"/>
<protein>
    <recommendedName>
        <fullName evidence="4">DUF4190 domain-containing protein</fullName>
    </recommendedName>
</protein>
<comment type="caution">
    <text evidence="2">The sequence shown here is derived from an EMBL/GenBank/DDBJ whole genome shotgun (WGS) entry which is preliminary data.</text>
</comment>
<evidence type="ECO:0008006" key="4">
    <source>
        <dbReference type="Google" id="ProtNLM"/>
    </source>
</evidence>
<name>A0A5C5X6Z3_9PLAN</name>
<reference evidence="2 3" key="1">
    <citation type="submission" date="2019-02" db="EMBL/GenBank/DDBJ databases">
        <title>Deep-cultivation of Planctomycetes and their phenomic and genomic characterization uncovers novel biology.</title>
        <authorList>
            <person name="Wiegand S."/>
            <person name="Jogler M."/>
            <person name="Boedeker C."/>
            <person name="Pinto D."/>
            <person name="Vollmers J."/>
            <person name="Rivas-Marin E."/>
            <person name="Kohn T."/>
            <person name="Peeters S.H."/>
            <person name="Heuer A."/>
            <person name="Rast P."/>
            <person name="Oberbeckmann S."/>
            <person name="Bunk B."/>
            <person name="Jeske O."/>
            <person name="Meyerdierks A."/>
            <person name="Storesund J.E."/>
            <person name="Kallscheuer N."/>
            <person name="Luecker S."/>
            <person name="Lage O.M."/>
            <person name="Pohl T."/>
            <person name="Merkel B.J."/>
            <person name="Hornburger P."/>
            <person name="Mueller R.-W."/>
            <person name="Bruemmer F."/>
            <person name="Labrenz M."/>
            <person name="Spormann A.M."/>
            <person name="Op Den Camp H."/>
            <person name="Overmann J."/>
            <person name="Amann R."/>
            <person name="Jetten M.S.M."/>
            <person name="Mascher T."/>
            <person name="Medema M.H."/>
            <person name="Devos D.P."/>
            <person name="Kaster A.-K."/>
            <person name="Ovreas L."/>
            <person name="Rohde M."/>
            <person name="Galperin M.Y."/>
            <person name="Jogler C."/>
        </authorList>
    </citation>
    <scope>NUCLEOTIDE SEQUENCE [LARGE SCALE GENOMIC DNA]</scope>
    <source>
        <strain evidence="2 3">KOR42</strain>
    </source>
</reference>
<organism evidence="2 3">
    <name type="scientific">Thalassoglobus neptunius</name>
    <dbReference type="NCBI Taxonomy" id="1938619"/>
    <lineage>
        <taxon>Bacteria</taxon>
        <taxon>Pseudomonadati</taxon>
        <taxon>Planctomycetota</taxon>
        <taxon>Planctomycetia</taxon>
        <taxon>Planctomycetales</taxon>
        <taxon>Planctomycetaceae</taxon>
        <taxon>Thalassoglobus</taxon>
    </lineage>
</organism>
<accession>A0A5C5X6Z3</accession>
<evidence type="ECO:0000313" key="3">
    <source>
        <dbReference type="Proteomes" id="UP000317243"/>
    </source>
</evidence>
<feature type="transmembrane region" description="Helical" evidence="1">
    <location>
        <begin position="90"/>
        <end position="113"/>
    </location>
</feature>
<feature type="transmembrane region" description="Helical" evidence="1">
    <location>
        <begin position="45"/>
        <end position="78"/>
    </location>
</feature>
<evidence type="ECO:0000256" key="1">
    <source>
        <dbReference type="SAM" id="Phobius"/>
    </source>
</evidence>
<keyword evidence="1" id="KW-0472">Membrane</keyword>
<evidence type="ECO:0000313" key="2">
    <source>
        <dbReference type="EMBL" id="TWT58674.1"/>
    </source>
</evidence>